<reference evidence="8 9" key="1">
    <citation type="submission" date="2024-02" db="EMBL/GenBank/DDBJ databases">
        <title>Bacteria isolated from the canopy kelp, Nereocystis luetkeana.</title>
        <authorList>
            <person name="Pfister C.A."/>
            <person name="Younker I.T."/>
            <person name="Light S.H."/>
        </authorList>
    </citation>
    <scope>NUCLEOTIDE SEQUENCE [LARGE SCALE GENOMIC DNA]</scope>
    <source>
        <strain evidence="8 9">TI.1.05</strain>
    </source>
</reference>
<comment type="similarity">
    <text evidence="2">Belongs to the bacterial solute-binding protein 8 family.</text>
</comment>
<dbReference type="EMBL" id="JBAKAZ010000004">
    <property type="protein sequence ID" value="MEL0628270.1"/>
    <property type="molecule type" value="Genomic_DNA"/>
</dbReference>
<keyword evidence="4" id="KW-0410">Iron transport</keyword>
<feature type="domain" description="Fe/B12 periplasmic-binding" evidence="7">
    <location>
        <begin position="55"/>
        <end position="323"/>
    </location>
</feature>
<dbReference type="Pfam" id="PF01497">
    <property type="entry name" value="Peripla_BP_2"/>
    <property type="match status" value="1"/>
</dbReference>
<dbReference type="InterPro" id="IPR002491">
    <property type="entry name" value="ABC_transptr_periplasmic_BD"/>
</dbReference>
<evidence type="ECO:0000313" key="9">
    <source>
        <dbReference type="Proteomes" id="UP001369082"/>
    </source>
</evidence>
<organism evidence="8 9">
    <name type="scientific">Psychromonas aquatilis</name>
    <dbReference type="NCBI Taxonomy" id="2005072"/>
    <lineage>
        <taxon>Bacteria</taxon>
        <taxon>Pseudomonadati</taxon>
        <taxon>Pseudomonadota</taxon>
        <taxon>Gammaproteobacteria</taxon>
        <taxon>Alteromonadales</taxon>
        <taxon>Psychromonadaceae</taxon>
        <taxon>Psychromonas</taxon>
    </lineage>
</organism>
<sequence length="341" mass="38014">MFSRYILCALLTLLSTSVYSIQDKFTNESIIQRIDASGEMTSLLSIPSTLATQPRVIALNWSATEMLLSLGIKPLAMTSKNGYRKWQSNHPALPDGVAEVGDRAFPSFPAIVMQQPELIIGYPFRHARILNELNEIAPTLLLQQFAGFQQTEYRYMQQMRENYQTLANRVGKSELAALQLLEMDAELARLKQVLVDAGLQGKKLAYGKFVGMGYGLRVFSQQSLAASVAQQLGLSYEWDITLPGKDFTHLQLEQIKMLGDTGLILVQESSGKGERMMLSPLWNEHEFVKNDDIYTVSPLWSFGGPVSVIRMARAFTKVLLMKQVASNHASLTNTKGGSDVR</sequence>
<feature type="signal peptide" evidence="6">
    <location>
        <begin position="1"/>
        <end position="20"/>
    </location>
</feature>
<dbReference type="InterPro" id="IPR051313">
    <property type="entry name" value="Bact_iron-sidero_bind"/>
</dbReference>
<evidence type="ECO:0000256" key="5">
    <source>
        <dbReference type="ARBA" id="ARBA00022729"/>
    </source>
</evidence>
<proteinExistence type="inferred from homology"/>
<keyword evidence="4" id="KW-0408">Iron</keyword>
<evidence type="ECO:0000256" key="4">
    <source>
        <dbReference type="ARBA" id="ARBA00022496"/>
    </source>
</evidence>
<feature type="chain" id="PRO_5046788185" evidence="6">
    <location>
        <begin position="21"/>
        <end position="341"/>
    </location>
</feature>
<gene>
    <name evidence="8" type="ORF">V6256_01500</name>
</gene>
<dbReference type="CDD" id="cd01146">
    <property type="entry name" value="FhuD"/>
    <property type="match status" value="1"/>
</dbReference>
<keyword evidence="5 6" id="KW-0732">Signal</keyword>
<evidence type="ECO:0000256" key="6">
    <source>
        <dbReference type="SAM" id="SignalP"/>
    </source>
</evidence>
<dbReference type="SUPFAM" id="SSF53807">
    <property type="entry name" value="Helical backbone' metal receptor"/>
    <property type="match status" value="1"/>
</dbReference>
<dbReference type="RefSeq" id="WP_341596220.1">
    <property type="nucleotide sequence ID" value="NZ_JBAKAZ010000004.1"/>
</dbReference>
<keyword evidence="9" id="KW-1185">Reference proteome</keyword>
<evidence type="ECO:0000256" key="2">
    <source>
        <dbReference type="ARBA" id="ARBA00008814"/>
    </source>
</evidence>
<dbReference type="PROSITE" id="PS50983">
    <property type="entry name" value="FE_B12_PBP"/>
    <property type="match status" value="1"/>
</dbReference>
<keyword evidence="4" id="KW-0406">Ion transport</keyword>
<dbReference type="Gene3D" id="3.40.50.1980">
    <property type="entry name" value="Nitrogenase molybdenum iron protein domain"/>
    <property type="match status" value="2"/>
</dbReference>
<comment type="subcellular location">
    <subcellularLocation>
        <location evidence="1">Cell envelope</location>
    </subcellularLocation>
</comment>
<dbReference type="Proteomes" id="UP001369082">
    <property type="component" value="Unassembled WGS sequence"/>
</dbReference>
<evidence type="ECO:0000256" key="1">
    <source>
        <dbReference type="ARBA" id="ARBA00004196"/>
    </source>
</evidence>
<name>A0ABU9GLT2_9GAMM</name>
<dbReference type="PANTHER" id="PTHR30532:SF1">
    <property type="entry name" value="IRON(3+)-HYDROXAMATE-BINDING PROTEIN FHUD"/>
    <property type="match status" value="1"/>
</dbReference>
<evidence type="ECO:0000259" key="7">
    <source>
        <dbReference type="PROSITE" id="PS50983"/>
    </source>
</evidence>
<comment type="caution">
    <text evidence="8">The sequence shown here is derived from an EMBL/GenBank/DDBJ whole genome shotgun (WGS) entry which is preliminary data.</text>
</comment>
<protein>
    <submittedName>
        <fullName evidence="8">Iron-siderophore ABC transporter substrate-binding protein</fullName>
    </submittedName>
</protein>
<accession>A0ABU9GLT2</accession>
<dbReference type="PANTHER" id="PTHR30532">
    <property type="entry name" value="IRON III DICITRATE-BINDING PERIPLASMIC PROTEIN"/>
    <property type="match status" value="1"/>
</dbReference>
<evidence type="ECO:0000313" key="8">
    <source>
        <dbReference type="EMBL" id="MEL0628270.1"/>
    </source>
</evidence>
<keyword evidence="3" id="KW-0813">Transport</keyword>
<evidence type="ECO:0000256" key="3">
    <source>
        <dbReference type="ARBA" id="ARBA00022448"/>
    </source>
</evidence>